<protein>
    <submittedName>
        <fullName evidence="2">Gamma-glutamylcyclotransferase</fullName>
    </submittedName>
</protein>
<dbReference type="AlphaFoldDB" id="A0A6C0G1H2"/>
<dbReference type="Pfam" id="PF06094">
    <property type="entry name" value="GGACT"/>
    <property type="match status" value="1"/>
</dbReference>
<dbReference type="SUPFAM" id="SSF110857">
    <property type="entry name" value="Gamma-glutamyl cyclotransferase-like"/>
    <property type="match status" value="1"/>
</dbReference>
<dbReference type="InterPro" id="IPR036568">
    <property type="entry name" value="GGCT-like_sf"/>
</dbReference>
<sequence length="136" mass="15497">MMIHEATVFVYGTLLPGQSNHHVAAPFVSRMEPGTISGRLVDAGPYPAMLRDAEAIAGDMRVKGLWMTVSALGLRRMDELEEFYGIEEANDYERVWARDLDLPARQGWVYVWDRPRGCPAIDGLDWPDYWARKTRV</sequence>
<dbReference type="InterPro" id="IPR013024">
    <property type="entry name" value="GGCT-like"/>
</dbReference>
<dbReference type="KEGG" id="plyc:GXP70_23655"/>
<dbReference type="CDD" id="cd06661">
    <property type="entry name" value="GGCT_like"/>
    <property type="match status" value="1"/>
</dbReference>
<evidence type="ECO:0000313" key="2">
    <source>
        <dbReference type="EMBL" id="QHT62677.1"/>
    </source>
</evidence>
<evidence type="ECO:0000259" key="1">
    <source>
        <dbReference type="Pfam" id="PF06094"/>
    </source>
</evidence>
<gene>
    <name evidence="2" type="ORF">GXP70_23655</name>
</gene>
<keyword evidence="3" id="KW-1185">Reference proteome</keyword>
<organism evidence="2 3">
    <name type="scientific">Paenibacillus lycopersici</name>
    <dbReference type="NCBI Taxonomy" id="2704462"/>
    <lineage>
        <taxon>Bacteria</taxon>
        <taxon>Bacillati</taxon>
        <taxon>Bacillota</taxon>
        <taxon>Bacilli</taxon>
        <taxon>Bacillales</taxon>
        <taxon>Paenibacillaceae</taxon>
        <taxon>Paenibacillus</taxon>
    </lineage>
</organism>
<accession>A0A6C0G1H2</accession>
<keyword evidence="2" id="KW-0808">Transferase</keyword>
<dbReference type="InterPro" id="IPR009288">
    <property type="entry name" value="AIG2-like_dom"/>
</dbReference>
<dbReference type="Proteomes" id="UP000476064">
    <property type="component" value="Chromosome"/>
</dbReference>
<reference evidence="2 3" key="1">
    <citation type="submission" date="2020-01" db="EMBL/GenBank/DDBJ databases">
        <title>Paenibacillus sp. nov., isolated from tomato rhizosphere.</title>
        <authorList>
            <person name="Weon H.-Y."/>
            <person name="Lee S.A."/>
        </authorList>
    </citation>
    <scope>NUCLEOTIDE SEQUENCE [LARGE SCALE GENOMIC DNA]</scope>
    <source>
        <strain evidence="2 3">12200R-189</strain>
    </source>
</reference>
<evidence type="ECO:0000313" key="3">
    <source>
        <dbReference type="Proteomes" id="UP000476064"/>
    </source>
</evidence>
<dbReference type="EMBL" id="CP048209">
    <property type="protein sequence ID" value="QHT62677.1"/>
    <property type="molecule type" value="Genomic_DNA"/>
</dbReference>
<dbReference type="Gene3D" id="3.10.490.10">
    <property type="entry name" value="Gamma-glutamyl cyclotransferase-like"/>
    <property type="match status" value="1"/>
</dbReference>
<proteinExistence type="predicted"/>
<name>A0A6C0G1H2_9BACL</name>
<feature type="domain" description="Gamma-glutamylcyclotransferase AIG2-like" evidence="1">
    <location>
        <begin position="8"/>
        <end position="126"/>
    </location>
</feature>
<dbReference type="GO" id="GO:0016740">
    <property type="term" value="F:transferase activity"/>
    <property type="evidence" value="ECO:0007669"/>
    <property type="project" value="UniProtKB-KW"/>
</dbReference>
<dbReference type="RefSeq" id="WP_162359108.1">
    <property type="nucleotide sequence ID" value="NZ_CP048209.1"/>
</dbReference>